<dbReference type="InterPro" id="IPR045865">
    <property type="entry name" value="ACT-like_dom_sf"/>
</dbReference>
<evidence type="ECO:0000259" key="2">
    <source>
        <dbReference type="PROSITE" id="PS51671"/>
    </source>
</evidence>
<evidence type="ECO:0000313" key="4">
    <source>
        <dbReference type="Proteomes" id="UP001161247"/>
    </source>
</evidence>
<reference evidence="3" key="1">
    <citation type="submission" date="2023-03" db="EMBL/GenBank/DDBJ databases">
        <authorList>
            <person name="Julca I."/>
        </authorList>
    </citation>
    <scope>NUCLEOTIDE SEQUENCE</scope>
</reference>
<evidence type="ECO:0000256" key="1">
    <source>
        <dbReference type="ARBA" id="ARBA00022801"/>
    </source>
</evidence>
<proteinExistence type="predicted"/>
<dbReference type="AlphaFoldDB" id="A0AAV1EBD7"/>
<keyword evidence="1" id="KW-0378">Hydrolase</keyword>
<dbReference type="InterPro" id="IPR010043">
    <property type="entry name" value="UTase/UR"/>
</dbReference>
<dbReference type="EMBL" id="OX459125">
    <property type="protein sequence ID" value="CAI9117013.1"/>
    <property type="molecule type" value="Genomic_DNA"/>
</dbReference>
<dbReference type="PROSITE" id="PS51671">
    <property type="entry name" value="ACT"/>
    <property type="match status" value="1"/>
</dbReference>
<dbReference type="Proteomes" id="UP001161247">
    <property type="component" value="Chromosome 8"/>
</dbReference>
<name>A0AAV1EBD7_OLDCO</name>
<dbReference type="PANTHER" id="PTHR47320:SF1">
    <property type="entry name" value="BIFUNCTIONAL URIDYLYLTRANSFERASE_URIDYLYL-REMOVING ENZYME"/>
    <property type="match status" value="1"/>
</dbReference>
<protein>
    <submittedName>
        <fullName evidence="3">OLC1v1018322C1</fullName>
    </submittedName>
</protein>
<dbReference type="GO" id="GO:0008773">
    <property type="term" value="F:[protein-PII] uridylyltransferase activity"/>
    <property type="evidence" value="ECO:0007669"/>
    <property type="project" value="InterPro"/>
</dbReference>
<gene>
    <name evidence="3" type="ORF">OLC1_LOCUS23151</name>
</gene>
<dbReference type="GO" id="GO:0016787">
    <property type="term" value="F:hydrolase activity"/>
    <property type="evidence" value="ECO:0007669"/>
    <property type="project" value="UniProtKB-KW"/>
</dbReference>
<sequence>MVSNNMEDGRRSYIGKAYNQVLERLQGYNVEEVNRPGFRDELWNHFLRLPVRYALDVNTEKAEDVLMHKKLLELAHDPNIRPVFEVRLVQGYAFQDNIDHDSDTVEARELHTLLHEITISTIDQPKLLTRMTALLSEVGLDIREAYAFSTSDGYSLDVFVVAGWPYEETDRLIRALEAKIPKLRNLGSF</sequence>
<feature type="domain" description="ACT" evidence="2">
    <location>
        <begin position="116"/>
        <end position="189"/>
    </location>
</feature>
<evidence type="ECO:0000313" key="3">
    <source>
        <dbReference type="EMBL" id="CAI9117013.1"/>
    </source>
</evidence>
<keyword evidence="4" id="KW-1185">Reference proteome</keyword>
<dbReference type="SUPFAM" id="SSF55021">
    <property type="entry name" value="ACT-like"/>
    <property type="match status" value="1"/>
</dbReference>
<dbReference type="InterPro" id="IPR002912">
    <property type="entry name" value="ACT_dom"/>
</dbReference>
<accession>A0AAV1EBD7</accession>
<organism evidence="3 4">
    <name type="scientific">Oldenlandia corymbosa var. corymbosa</name>
    <dbReference type="NCBI Taxonomy" id="529605"/>
    <lineage>
        <taxon>Eukaryota</taxon>
        <taxon>Viridiplantae</taxon>
        <taxon>Streptophyta</taxon>
        <taxon>Embryophyta</taxon>
        <taxon>Tracheophyta</taxon>
        <taxon>Spermatophyta</taxon>
        <taxon>Magnoliopsida</taxon>
        <taxon>eudicotyledons</taxon>
        <taxon>Gunneridae</taxon>
        <taxon>Pentapetalae</taxon>
        <taxon>asterids</taxon>
        <taxon>lamiids</taxon>
        <taxon>Gentianales</taxon>
        <taxon>Rubiaceae</taxon>
        <taxon>Rubioideae</taxon>
        <taxon>Spermacoceae</taxon>
        <taxon>Hedyotis-Oldenlandia complex</taxon>
        <taxon>Oldenlandia</taxon>
    </lineage>
</organism>
<dbReference type="PANTHER" id="PTHR47320">
    <property type="entry name" value="BIFUNCTIONAL URIDYLYLTRANSFERASE/URIDYLYL-REMOVING ENZYME"/>
    <property type="match status" value="1"/>
</dbReference>